<keyword evidence="1" id="KW-0732">Signal</keyword>
<evidence type="ECO:0000256" key="1">
    <source>
        <dbReference type="SAM" id="SignalP"/>
    </source>
</evidence>
<dbReference type="AlphaFoldDB" id="A0AAV7SHY8"/>
<feature type="signal peptide" evidence="1">
    <location>
        <begin position="1"/>
        <end position="24"/>
    </location>
</feature>
<feature type="chain" id="PRO_5043428894" evidence="1">
    <location>
        <begin position="25"/>
        <end position="60"/>
    </location>
</feature>
<evidence type="ECO:0000313" key="2">
    <source>
        <dbReference type="EMBL" id="KAJ1163702.1"/>
    </source>
</evidence>
<reference evidence="2" key="1">
    <citation type="journal article" date="2022" name="bioRxiv">
        <title>Sequencing and chromosome-scale assembly of the giantPleurodeles waltlgenome.</title>
        <authorList>
            <person name="Brown T."/>
            <person name="Elewa A."/>
            <person name="Iarovenko S."/>
            <person name="Subramanian E."/>
            <person name="Araus A.J."/>
            <person name="Petzold A."/>
            <person name="Susuki M."/>
            <person name="Suzuki K.-i.T."/>
            <person name="Hayashi T."/>
            <person name="Toyoda A."/>
            <person name="Oliveira C."/>
            <person name="Osipova E."/>
            <person name="Leigh N.D."/>
            <person name="Simon A."/>
            <person name="Yun M.H."/>
        </authorList>
    </citation>
    <scope>NUCLEOTIDE SEQUENCE</scope>
    <source>
        <strain evidence="2">20211129_DDA</strain>
        <tissue evidence="2">Liver</tissue>
    </source>
</reference>
<feature type="non-terminal residue" evidence="2">
    <location>
        <position position="1"/>
    </location>
</feature>
<name>A0AAV7SHY8_PLEWA</name>
<dbReference type="Proteomes" id="UP001066276">
    <property type="component" value="Chromosome 4_2"/>
</dbReference>
<gene>
    <name evidence="2" type="ORF">NDU88_004156</name>
</gene>
<feature type="non-terminal residue" evidence="2">
    <location>
        <position position="60"/>
    </location>
</feature>
<keyword evidence="3" id="KW-1185">Reference proteome</keyword>
<sequence length="60" mass="6445">GGRVSTLSLAWRVLCLLPCAPIVSEDTPECVCSEGAFGGGRVRWIARTALQWPWGSSRGQ</sequence>
<evidence type="ECO:0000313" key="3">
    <source>
        <dbReference type="Proteomes" id="UP001066276"/>
    </source>
</evidence>
<dbReference type="EMBL" id="JANPWB010000008">
    <property type="protein sequence ID" value="KAJ1163702.1"/>
    <property type="molecule type" value="Genomic_DNA"/>
</dbReference>
<proteinExistence type="predicted"/>
<accession>A0AAV7SHY8</accession>
<organism evidence="2 3">
    <name type="scientific">Pleurodeles waltl</name>
    <name type="common">Iberian ribbed newt</name>
    <dbReference type="NCBI Taxonomy" id="8319"/>
    <lineage>
        <taxon>Eukaryota</taxon>
        <taxon>Metazoa</taxon>
        <taxon>Chordata</taxon>
        <taxon>Craniata</taxon>
        <taxon>Vertebrata</taxon>
        <taxon>Euteleostomi</taxon>
        <taxon>Amphibia</taxon>
        <taxon>Batrachia</taxon>
        <taxon>Caudata</taxon>
        <taxon>Salamandroidea</taxon>
        <taxon>Salamandridae</taxon>
        <taxon>Pleurodelinae</taxon>
        <taxon>Pleurodeles</taxon>
    </lineage>
</organism>
<comment type="caution">
    <text evidence="2">The sequence shown here is derived from an EMBL/GenBank/DDBJ whole genome shotgun (WGS) entry which is preliminary data.</text>
</comment>
<protein>
    <submittedName>
        <fullName evidence="2">Uncharacterized protein</fullName>
    </submittedName>
</protein>